<accession>A0AAN8R8K9</accession>
<feature type="compositionally biased region" description="Basic residues" evidence="1">
    <location>
        <begin position="585"/>
        <end position="597"/>
    </location>
</feature>
<evidence type="ECO:0000313" key="2">
    <source>
        <dbReference type="EMBL" id="KAK6331681.1"/>
    </source>
</evidence>
<feature type="region of interest" description="Disordered" evidence="1">
    <location>
        <begin position="210"/>
        <end position="290"/>
    </location>
</feature>
<dbReference type="AlphaFoldDB" id="A0AAN8R8K9"/>
<sequence>MIITPEPSPGRDKSTSSSPRFSTPDFWNETGEEIQFTQWEQGIITITEGDNIKPTTPKQPRKTGGWHRKTNDLSNPKTPIRSYKSRCRSKAPPEAGDPMESNLARKPRGKRVLPSPETLRLTRFKPIGHMDPIEKAASNGKATTELTKLEKAKKLGNKKNPPPKGKMPLPQSKPTAPINTTSDKPGKRKRWFEDIDEDLLKGTKWARELNQNSLQREHGNPGVLPEDRKKRKTHNNTTVAKQKITANAKDVSASPLQPETRKETDQPIPSPMILDSAPSIISKPTDTASAYGGRREATINQNTPRGFEFENQASEDVPGRDLGRPEGPVISAREDGKVHHMDLGNISIKDYSGAGVGIARKPIAVAQDTSIDKPTEAKTEKQVGGINSFSNFSFDSFSELDFGILPQPIDKIQKGELAAPTPGSHIQGTEHNNVTLIDVDSTAMTRIPKTCLPAPERTFDRDNNRNDPEQVGVRLGEPDGPPTERNGALMHQMKPATAGTPFIDVPKTQIVPGSVKDAKTDHKKTRSVAGSAKKRGRSDTEEDVQGSKRRNHNTGKPGLKTGEVVDRANSKKGKELVPEAAKMSKNPRGRPKRARKEKTKEAAATIGRALTQQEAKSLARQNPGKQFVFDLDDEPQN</sequence>
<evidence type="ECO:0000256" key="1">
    <source>
        <dbReference type="SAM" id="MobiDB-lite"/>
    </source>
</evidence>
<feature type="region of interest" description="Disordered" evidence="1">
    <location>
        <begin position="47"/>
        <end position="190"/>
    </location>
</feature>
<dbReference type="Proteomes" id="UP001313282">
    <property type="component" value="Unassembled WGS sequence"/>
</dbReference>
<feature type="compositionally biased region" description="Basic and acidic residues" evidence="1">
    <location>
        <begin position="563"/>
        <end position="577"/>
    </location>
</feature>
<feature type="region of interest" description="Disordered" evidence="1">
    <location>
        <begin position="512"/>
        <end position="637"/>
    </location>
</feature>
<feature type="compositionally biased region" description="Basic and acidic residues" evidence="1">
    <location>
        <begin position="457"/>
        <end position="468"/>
    </location>
</feature>
<comment type="caution">
    <text evidence="2">The sequence shown here is derived from an EMBL/GenBank/DDBJ whole genome shotgun (WGS) entry which is preliminary data.</text>
</comment>
<proteinExistence type="predicted"/>
<reference evidence="2 3" key="1">
    <citation type="submission" date="2019-10" db="EMBL/GenBank/DDBJ databases">
        <authorList>
            <person name="Palmer J.M."/>
        </authorList>
    </citation>
    <scope>NUCLEOTIDE SEQUENCE [LARGE SCALE GENOMIC DNA]</scope>
    <source>
        <strain evidence="2 3">TWF718</strain>
    </source>
</reference>
<organism evidence="2 3">
    <name type="scientific">Orbilia javanica</name>
    <dbReference type="NCBI Taxonomy" id="47235"/>
    <lineage>
        <taxon>Eukaryota</taxon>
        <taxon>Fungi</taxon>
        <taxon>Dikarya</taxon>
        <taxon>Ascomycota</taxon>
        <taxon>Pezizomycotina</taxon>
        <taxon>Orbiliomycetes</taxon>
        <taxon>Orbiliales</taxon>
        <taxon>Orbiliaceae</taxon>
        <taxon>Orbilia</taxon>
    </lineage>
</organism>
<gene>
    <name evidence="2" type="ORF">TWF718_002227</name>
</gene>
<dbReference type="EMBL" id="JAVHNR010000010">
    <property type="protein sequence ID" value="KAK6331681.1"/>
    <property type="molecule type" value="Genomic_DNA"/>
</dbReference>
<feature type="compositionally biased region" description="Basic residues" evidence="1">
    <location>
        <begin position="521"/>
        <end position="536"/>
    </location>
</feature>
<feature type="compositionally biased region" description="Polar residues" evidence="1">
    <location>
        <begin position="610"/>
        <end position="624"/>
    </location>
</feature>
<evidence type="ECO:0000313" key="3">
    <source>
        <dbReference type="Proteomes" id="UP001313282"/>
    </source>
</evidence>
<name>A0AAN8R8K9_9PEZI</name>
<feature type="region of interest" description="Disordered" evidence="1">
    <location>
        <begin position="453"/>
        <end position="487"/>
    </location>
</feature>
<protein>
    <submittedName>
        <fullName evidence="2">Uncharacterized protein</fullName>
    </submittedName>
</protein>
<feature type="region of interest" description="Disordered" evidence="1">
    <location>
        <begin position="1"/>
        <end position="32"/>
    </location>
</feature>
<keyword evidence="3" id="KW-1185">Reference proteome</keyword>
<feature type="compositionally biased region" description="Basic residues" evidence="1">
    <location>
        <begin position="59"/>
        <end position="68"/>
    </location>
</feature>
<feature type="compositionally biased region" description="Polar residues" evidence="1">
    <location>
        <begin position="172"/>
        <end position="183"/>
    </location>
</feature>